<feature type="signal peptide" evidence="1">
    <location>
        <begin position="1"/>
        <end position="26"/>
    </location>
</feature>
<organism evidence="2 3">
    <name type="scientific">Podospora appendiculata</name>
    <dbReference type="NCBI Taxonomy" id="314037"/>
    <lineage>
        <taxon>Eukaryota</taxon>
        <taxon>Fungi</taxon>
        <taxon>Dikarya</taxon>
        <taxon>Ascomycota</taxon>
        <taxon>Pezizomycotina</taxon>
        <taxon>Sordariomycetes</taxon>
        <taxon>Sordariomycetidae</taxon>
        <taxon>Sordariales</taxon>
        <taxon>Podosporaceae</taxon>
        <taxon>Podospora</taxon>
    </lineage>
</organism>
<comment type="caution">
    <text evidence="2">The sequence shown here is derived from an EMBL/GenBank/DDBJ whole genome shotgun (WGS) entry which is preliminary data.</text>
</comment>
<feature type="chain" id="PRO_5042226480" description="Secreted protein" evidence="1">
    <location>
        <begin position="27"/>
        <end position="82"/>
    </location>
</feature>
<evidence type="ECO:0000313" key="3">
    <source>
        <dbReference type="Proteomes" id="UP001270362"/>
    </source>
</evidence>
<reference evidence="2" key="2">
    <citation type="submission" date="2023-06" db="EMBL/GenBank/DDBJ databases">
        <authorList>
            <consortium name="Lawrence Berkeley National Laboratory"/>
            <person name="Haridas S."/>
            <person name="Hensen N."/>
            <person name="Bonometti L."/>
            <person name="Westerberg I."/>
            <person name="Brannstrom I.O."/>
            <person name="Guillou S."/>
            <person name="Cros-Aarteil S."/>
            <person name="Calhoun S."/>
            <person name="Kuo A."/>
            <person name="Mondo S."/>
            <person name="Pangilinan J."/>
            <person name="Riley R."/>
            <person name="Labutti K."/>
            <person name="Andreopoulos B."/>
            <person name="Lipzen A."/>
            <person name="Chen C."/>
            <person name="Yanf M."/>
            <person name="Daum C."/>
            <person name="Ng V."/>
            <person name="Clum A."/>
            <person name="Steindorff A."/>
            <person name="Ohm R."/>
            <person name="Martin F."/>
            <person name="Silar P."/>
            <person name="Natvig D."/>
            <person name="Lalanne C."/>
            <person name="Gautier V."/>
            <person name="Ament-Velasquez S.L."/>
            <person name="Kruys A."/>
            <person name="Hutchinson M.I."/>
            <person name="Powell A.J."/>
            <person name="Barry K."/>
            <person name="Miller A.N."/>
            <person name="Grigoriev I.V."/>
            <person name="Debuchy R."/>
            <person name="Gladieux P."/>
            <person name="Thoren M.H."/>
            <person name="Johannesson H."/>
        </authorList>
    </citation>
    <scope>NUCLEOTIDE SEQUENCE</scope>
    <source>
        <strain evidence="2">CBS 314.62</strain>
    </source>
</reference>
<dbReference type="Proteomes" id="UP001270362">
    <property type="component" value="Unassembled WGS sequence"/>
</dbReference>
<name>A0AAE1CAX3_9PEZI</name>
<proteinExistence type="predicted"/>
<accession>A0AAE1CAX3</accession>
<evidence type="ECO:0000313" key="2">
    <source>
        <dbReference type="EMBL" id="KAK3686044.1"/>
    </source>
</evidence>
<dbReference type="EMBL" id="JAULSO010000003">
    <property type="protein sequence ID" value="KAK3686044.1"/>
    <property type="molecule type" value="Genomic_DNA"/>
</dbReference>
<gene>
    <name evidence="2" type="ORF">B0T22DRAFT_239888</name>
</gene>
<reference evidence="2" key="1">
    <citation type="journal article" date="2023" name="Mol. Phylogenet. Evol.">
        <title>Genome-scale phylogeny and comparative genomics of the fungal order Sordariales.</title>
        <authorList>
            <person name="Hensen N."/>
            <person name="Bonometti L."/>
            <person name="Westerberg I."/>
            <person name="Brannstrom I.O."/>
            <person name="Guillou S."/>
            <person name="Cros-Aarteil S."/>
            <person name="Calhoun S."/>
            <person name="Haridas S."/>
            <person name="Kuo A."/>
            <person name="Mondo S."/>
            <person name="Pangilinan J."/>
            <person name="Riley R."/>
            <person name="LaButti K."/>
            <person name="Andreopoulos B."/>
            <person name="Lipzen A."/>
            <person name="Chen C."/>
            <person name="Yan M."/>
            <person name="Daum C."/>
            <person name="Ng V."/>
            <person name="Clum A."/>
            <person name="Steindorff A."/>
            <person name="Ohm R.A."/>
            <person name="Martin F."/>
            <person name="Silar P."/>
            <person name="Natvig D.O."/>
            <person name="Lalanne C."/>
            <person name="Gautier V."/>
            <person name="Ament-Velasquez S.L."/>
            <person name="Kruys A."/>
            <person name="Hutchinson M.I."/>
            <person name="Powell A.J."/>
            <person name="Barry K."/>
            <person name="Miller A.N."/>
            <person name="Grigoriev I.V."/>
            <person name="Debuchy R."/>
            <person name="Gladieux P."/>
            <person name="Hiltunen Thoren M."/>
            <person name="Johannesson H."/>
        </authorList>
    </citation>
    <scope>NUCLEOTIDE SEQUENCE</scope>
    <source>
        <strain evidence="2">CBS 314.62</strain>
    </source>
</reference>
<protein>
    <recommendedName>
        <fullName evidence="4">Secreted protein</fullName>
    </recommendedName>
</protein>
<dbReference type="AlphaFoldDB" id="A0AAE1CAX3"/>
<evidence type="ECO:0000256" key="1">
    <source>
        <dbReference type="SAM" id="SignalP"/>
    </source>
</evidence>
<sequence>MRMSGGRPLPLSKVVIFGMNCLLGFAEQDDHQGCSSSSGDWIRGSRSKSGRQVEVGLCFPGIVWTKHRSVPWNTPLFGNGDV</sequence>
<evidence type="ECO:0008006" key="4">
    <source>
        <dbReference type="Google" id="ProtNLM"/>
    </source>
</evidence>
<keyword evidence="1" id="KW-0732">Signal</keyword>
<keyword evidence="3" id="KW-1185">Reference proteome</keyword>